<evidence type="ECO:0000313" key="1">
    <source>
        <dbReference type="EMBL" id="SHD78029.1"/>
    </source>
</evidence>
<sequence length="55" mass="6737">MKANKYFEKDDLKDLDQTDTKTLFKKFKETRDLKIRELLIERHLYIAEILSKKYA</sequence>
<dbReference type="AlphaFoldDB" id="A0A1M4PRA4"/>
<organism evidence="1 2">
    <name type="scientific">[Clostridium] ultunense Esp</name>
    <dbReference type="NCBI Taxonomy" id="1288971"/>
    <lineage>
        <taxon>Bacteria</taxon>
        <taxon>Bacillati</taxon>
        <taxon>Bacillota</taxon>
        <taxon>Tissierellia</taxon>
        <taxon>Tissierellales</taxon>
        <taxon>Tepidimicrobiaceae</taxon>
        <taxon>Schnuerera</taxon>
    </lineage>
</organism>
<gene>
    <name evidence="1" type="ORF">CUESP1_2691</name>
</gene>
<name>A0A1M4PRA4_9FIRM</name>
<reference evidence="1 2" key="1">
    <citation type="submission" date="2016-11" db="EMBL/GenBank/DDBJ databases">
        <authorList>
            <person name="Manzoor S."/>
        </authorList>
    </citation>
    <scope>NUCLEOTIDE SEQUENCE [LARGE SCALE GENOMIC DNA]</scope>
    <source>
        <strain evidence="1">Clostridium ultunense strain Esp</strain>
    </source>
</reference>
<dbReference type="EMBL" id="LT669839">
    <property type="protein sequence ID" value="SHD78029.1"/>
    <property type="molecule type" value="Genomic_DNA"/>
</dbReference>
<proteinExistence type="predicted"/>
<dbReference type="Proteomes" id="UP000245423">
    <property type="component" value="Chromosome 1"/>
</dbReference>
<evidence type="ECO:0000313" key="2">
    <source>
        <dbReference type="Proteomes" id="UP000245423"/>
    </source>
</evidence>
<protein>
    <submittedName>
        <fullName evidence="1">RNA polymerase sigma-B factor</fullName>
    </submittedName>
</protein>
<keyword evidence="2" id="KW-1185">Reference proteome</keyword>
<accession>A0A1M4PRA4</accession>